<sequence>MPKDNTYIIAEMACSHEGDPALARKIIDGAGRALADAIQFQIWLAKDMAVPHHPDIPVLQRIELSRQDWDDLATYVRRNYPQMQIIACVYERASVDFAENLDVDAYKLHSADLANPYLVKYVAATGKRIDLSVGASTIDEIRNAVEWIRQTSESEIWMMYGYQNFPTPTDAIHLDYMMALRDLFQLPIGYQDHTGGDLEGAFWLPAAALGMGVDVLEKHITHDRSFKGIDHQAALNPDEFMRFTTMVREIEAAKGSAVPRSFSEEEQKYRIYSKKSIVAARDLPAGTPITDTDILFMRAPDLGLPPDQSQRLIGRTTQKDIVAFQLLREEDIQ</sequence>
<proteinExistence type="predicted"/>
<dbReference type="EMBL" id="CP015519">
    <property type="protein sequence ID" value="APG27349.1"/>
    <property type="molecule type" value="Genomic_DNA"/>
</dbReference>
<dbReference type="Proteomes" id="UP000182517">
    <property type="component" value="Chromosome"/>
</dbReference>
<dbReference type="STRING" id="1842532.A7E78_05520"/>
<dbReference type="InterPro" id="IPR013132">
    <property type="entry name" value="PseI/NeuA/B-like_N"/>
</dbReference>
<dbReference type="Pfam" id="PF08666">
    <property type="entry name" value="SAF"/>
    <property type="match status" value="1"/>
</dbReference>
<name>A0A1L3GN40_9BACT</name>
<dbReference type="InterPro" id="IPR036732">
    <property type="entry name" value="AFP_Neu5c_C_sf"/>
</dbReference>
<keyword evidence="3" id="KW-1185">Reference proteome</keyword>
<protein>
    <recommendedName>
        <fullName evidence="1">AFP-like domain-containing protein</fullName>
    </recommendedName>
</protein>
<dbReference type="RefSeq" id="WP_072283316.1">
    <property type="nucleotide sequence ID" value="NZ_CP015519.1"/>
</dbReference>
<dbReference type="PANTHER" id="PTHR42966">
    <property type="entry name" value="N-ACETYLNEURAMINATE SYNTHASE"/>
    <property type="match status" value="1"/>
</dbReference>
<feature type="domain" description="AFP-like" evidence="1">
    <location>
        <begin position="276"/>
        <end position="333"/>
    </location>
</feature>
<reference evidence="2 3" key="1">
    <citation type="journal article" date="2017" name="Genome Announc.">
        <title>Complete Genome Sequences of Two Acetylene-Fermenting Pelobacter acetylenicus Strains.</title>
        <authorList>
            <person name="Sutton J.M."/>
            <person name="Baesman S.M."/>
            <person name="Fierst J.L."/>
            <person name="Poret-Peterson A.T."/>
            <person name="Oremland R.S."/>
            <person name="Dunlap D.S."/>
            <person name="Akob D.M."/>
        </authorList>
    </citation>
    <scope>NUCLEOTIDE SEQUENCE [LARGE SCALE GENOMIC DNA]</scope>
    <source>
        <strain evidence="2 3">SFB93</strain>
    </source>
</reference>
<dbReference type="GO" id="GO:0047444">
    <property type="term" value="F:N-acylneuraminate-9-phosphate synthase activity"/>
    <property type="evidence" value="ECO:0007669"/>
    <property type="project" value="TreeGrafter"/>
</dbReference>
<dbReference type="Gene3D" id="3.20.20.70">
    <property type="entry name" value="Aldolase class I"/>
    <property type="match status" value="1"/>
</dbReference>
<accession>A0A1L3GN40</accession>
<dbReference type="InterPro" id="IPR057736">
    <property type="entry name" value="SAF_PseI/NeuA/NeuB"/>
</dbReference>
<dbReference type="Gene3D" id="3.90.1210.10">
    <property type="entry name" value="Antifreeze-like/N-acetylneuraminic acid synthase C-terminal domain"/>
    <property type="match status" value="1"/>
</dbReference>
<dbReference type="AlphaFoldDB" id="A0A1L3GN40"/>
<dbReference type="InterPro" id="IPR013974">
    <property type="entry name" value="SAF"/>
</dbReference>
<dbReference type="KEGG" id="pef:A7E78_05520"/>
<gene>
    <name evidence="2" type="ORF">A7E78_05520</name>
</gene>
<evidence type="ECO:0000313" key="2">
    <source>
        <dbReference type="EMBL" id="APG27349.1"/>
    </source>
</evidence>
<organism evidence="2 3">
    <name type="scientific">Syntrophotalea acetylenivorans</name>
    <dbReference type="NCBI Taxonomy" id="1842532"/>
    <lineage>
        <taxon>Bacteria</taxon>
        <taxon>Pseudomonadati</taxon>
        <taxon>Thermodesulfobacteriota</taxon>
        <taxon>Desulfuromonadia</taxon>
        <taxon>Desulfuromonadales</taxon>
        <taxon>Syntrophotaleaceae</taxon>
        <taxon>Syntrophotalea</taxon>
    </lineage>
</organism>
<dbReference type="SUPFAM" id="SSF51569">
    <property type="entry name" value="Aldolase"/>
    <property type="match status" value="1"/>
</dbReference>
<dbReference type="SMART" id="SM00858">
    <property type="entry name" value="SAF"/>
    <property type="match status" value="1"/>
</dbReference>
<dbReference type="InterPro" id="IPR013785">
    <property type="entry name" value="Aldolase_TIM"/>
</dbReference>
<dbReference type="PANTHER" id="PTHR42966:SF1">
    <property type="entry name" value="SIALIC ACID SYNTHASE"/>
    <property type="match status" value="1"/>
</dbReference>
<dbReference type="GO" id="GO:0016051">
    <property type="term" value="P:carbohydrate biosynthetic process"/>
    <property type="evidence" value="ECO:0007669"/>
    <property type="project" value="InterPro"/>
</dbReference>
<evidence type="ECO:0000259" key="1">
    <source>
        <dbReference type="PROSITE" id="PS50844"/>
    </source>
</evidence>
<dbReference type="PROSITE" id="PS50844">
    <property type="entry name" value="AFP_LIKE"/>
    <property type="match status" value="1"/>
</dbReference>
<dbReference type="Pfam" id="PF03102">
    <property type="entry name" value="NeuB"/>
    <property type="match status" value="1"/>
</dbReference>
<dbReference type="InterPro" id="IPR051690">
    <property type="entry name" value="PseI-like"/>
</dbReference>
<dbReference type="OrthoDB" id="9781701at2"/>
<evidence type="ECO:0000313" key="3">
    <source>
        <dbReference type="Proteomes" id="UP000182517"/>
    </source>
</evidence>
<dbReference type="CDD" id="cd11615">
    <property type="entry name" value="SAF_NeuB_like"/>
    <property type="match status" value="1"/>
</dbReference>
<dbReference type="InterPro" id="IPR006190">
    <property type="entry name" value="SAF_AFP_Neu5Ac"/>
</dbReference>
<dbReference type="SUPFAM" id="SSF51269">
    <property type="entry name" value="AFP III-like domain"/>
    <property type="match status" value="1"/>
</dbReference>